<evidence type="ECO:0000256" key="6">
    <source>
        <dbReference type="ARBA" id="ARBA00023328"/>
    </source>
</evidence>
<evidence type="ECO:0000313" key="8">
    <source>
        <dbReference type="EMBL" id="RAL42860.1"/>
    </source>
</evidence>
<accession>A0A328DCE5</accession>
<evidence type="ECO:0000313" key="9">
    <source>
        <dbReference type="Proteomes" id="UP000249390"/>
    </source>
</evidence>
<dbReference type="CDD" id="cd23836">
    <property type="entry name" value="DRWD-C_CENP-O"/>
    <property type="match status" value="1"/>
</dbReference>
<proteinExistence type="inferred from homology"/>
<dbReference type="GO" id="GO:0031511">
    <property type="term" value="C:Mis6-Sim4 complex"/>
    <property type="evidence" value="ECO:0007669"/>
    <property type="project" value="TreeGrafter"/>
</dbReference>
<evidence type="ECO:0008006" key="10">
    <source>
        <dbReference type="Google" id="ProtNLM"/>
    </source>
</evidence>
<dbReference type="CDD" id="cd23835">
    <property type="entry name" value="DRWD-N_CENP-O"/>
    <property type="match status" value="1"/>
</dbReference>
<feature type="transmembrane region" description="Helical" evidence="7">
    <location>
        <begin position="20"/>
        <end position="44"/>
    </location>
</feature>
<keyword evidence="7" id="KW-1133">Transmembrane helix</keyword>
<dbReference type="PANTHER" id="PTHR14582:SF1">
    <property type="entry name" value="CENTROMERE PROTEIN O"/>
    <property type="match status" value="1"/>
</dbReference>
<dbReference type="Pfam" id="PF09496">
    <property type="entry name" value="CENP-O"/>
    <property type="match status" value="1"/>
</dbReference>
<dbReference type="AlphaFoldDB" id="A0A328DCE5"/>
<keyword evidence="6" id="KW-0137">Centromere</keyword>
<comment type="subcellular location">
    <subcellularLocation>
        <location evidence="2">Chromosome</location>
        <location evidence="2">Centromere</location>
    </subcellularLocation>
    <subcellularLocation>
        <location evidence="1">Nucleus</location>
    </subcellularLocation>
</comment>
<dbReference type="Proteomes" id="UP000249390">
    <property type="component" value="Unassembled WGS sequence"/>
</dbReference>
<protein>
    <recommendedName>
        <fullName evidence="10">Centromere protein O</fullName>
    </recommendedName>
</protein>
<comment type="similarity">
    <text evidence="3">Belongs to the CENP-O/MCM21 family.</text>
</comment>
<keyword evidence="9" id="KW-1185">Reference proteome</keyword>
<keyword evidence="4" id="KW-0158">Chromosome</keyword>
<keyword evidence="5" id="KW-0539">Nucleus</keyword>
<evidence type="ECO:0000256" key="1">
    <source>
        <dbReference type="ARBA" id="ARBA00004123"/>
    </source>
</evidence>
<sequence length="411" mass="46647">MNSLQEDDMLLETTRAKCIAVALLFFLVHFATFIEFNFIVLLTVSNVLKRHGDLAERLSRDSDKTIFERLHREFEAARSSQTQEISLDGEQWNDGLLATLREQVHIEADIKAMQTSGEAAQSPIPCQEKVTYKVGNKVICCLEGARIGIQYETSFAGETCELYHCVLESKSFLEKLTVLEHTVPFFLPIREAENELLSSNAMKFIDHVGDLLQAYVDRREQVRLIKELYGNQIVQLYHSLPYHMIEFMLNDFGCRITVCLRYADLGSTLPSGVSVLAWPNKSSTRKGKIFSAAPERLAYAEEALRTMSLPEGESHYTTHFSLTKASFGTTFSVLEILFNDSYSVFKVHPHRLKNANGKHFSKTYITFTRESHMQKASHVHYIYFLTSAYAEIVLNLEAALGDVFLARSPTA</sequence>
<dbReference type="InterPro" id="IPR018464">
    <property type="entry name" value="CENP-O"/>
</dbReference>
<dbReference type="EMBL" id="NQVE01000162">
    <property type="protein sequence ID" value="RAL42860.1"/>
    <property type="molecule type" value="Genomic_DNA"/>
</dbReference>
<gene>
    <name evidence="8" type="ORF">DM860_009367</name>
</gene>
<evidence type="ECO:0000256" key="7">
    <source>
        <dbReference type="SAM" id="Phobius"/>
    </source>
</evidence>
<evidence type="ECO:0000256" key="3">
    <source>
        <dbReference type="ARBA" id="ARBA00007321"/>
    </source>
</evidence>
<organism evidence="8 9">
    <name type="scientific">Cuscuta australis</name>
    <dbReference type="NCBI Taxonomy" id="267555"/>
    <lineage>
        <taxon>Eukaryota</taxon>
        <taxon>Viridiplantae</taxon>
        <taxon>Streptophyta</taxon>
        <taxon>Embryophyta</taxon>
        <taxon>Tracheophyta</taxon>
        <taxon>Spermatophyta</taxon>
        <taxon>Magnoliopsida</taxon>
        <taxon>eudicotyledons</taxon>
        <taxon>Gunneridae</taxon>
        <taxon>Pentapetalae</taxon>
        <taxon>asterids</taxon>
        <taxon>lamiids</taxon>
        <taxon>Solanales</taxon>
        <taxon>Convolvulaceae</taxon>
        <taxon>Cuscuteae</taxon>
        <taxon>Cuscuta</taxon>
        <taxon>Cuscuta subgen. Grammica</taxon>
        <taxon>Cuscuta sect. Cleistogrammica</taxon>
    </lineage>
</organism>
<name>A0A328DCE5_9ASTE</name>
<keyword evidence="7" id="KW-0812">Transmembrane</keyword>
<evidence type="ECO:0000256" key="4">
    <source>
        <dbReference type="ARBA" id="ARBA00022454"/>
    </source>
</evidence>
<evidence type="ECO:0000256" key="5">
    <source>
        <dbReference type="ARBA" id="ARBA00023242"/>
    </source>
</evidence>
<keyword evidence="7" id="KW-0472">Membrane</keyword>
<dbReference type="GO" id="GO:0005634">
    <property type="term" value="C:nucleus"/>
    <property type="evidence" value="ECO:0007669"/>
    <property type="project" value="UniProtKB-SubCell"/>
</dbReference>
<dbReference type="PANTHER" id="PTHR14582">
    <property type="entry name" value="INNER KINETOCHORE SUBUNIT MAL2"/>
    <property type="match status" value="1"/>
</dbReference>
<reference evidence="8 9" key="1">
    <citation type="submission" date="2018-06" db="EMBL/GenBank/DDBJ databases">
        <title>The Genome of Cuscuta australis (Dodder) Provides Insight into the Evolution of Plant Parasitism.</title>
        <authorList>
            <person name="Liu H."/>
        </authorList>
    </citation>
    <scope>NUCLEOTIDE SEQUENCE [LARGE SCALE GENOMIC DNA]</scope>
    <source>
        <strain evidence="9">cv. Yunnan</strain>
        <tissue evidence="8">Vines</tissue>
    </source>
</reference>
<comment type="caution">
    <text evidence="8">The sequence shown here is derived from an EMBL/GenBank/DDBJ whole genome shotgun (WGS) entry which is preliminary data.</text>
</comment>
<evidence type="ECO:0000256" key="2">
    <source>
        <dbReference type="ARBA" id="ARBA00004584"/>
    </source>
</evidence>